<accession>A0A137PA37</accession>
<dbReference type="STRING" id="796925.A0A137PA37"/>
<evidence type="ECO:0000256" key="7">
    <source>
        <dbReference type="ARBA" id="ARBA00023136"/>
    </source>
</evidence>
<feature type="transmembrane region" description="Helical" evidence="8">
    <location>
        <begin position="83"/>
        <end position="102"/>
    </location>
</feature>
<sequence>MDIPLTDGSSQPFNPPPNYSQPQVSGAMGSSPAPGDSAGPQRSESAIRTMLKQSSHPKVLVLHFVFRLLALILYILANFLSSNFILIFVLSVVFLCFDFWIVKNLSGRLLVGLRWWSEIDDEGNTSWYFENRESSLQGNATDSKVFWISLYTTPIIWLLLGLIAFIRFNFQWLLIIAVAVTLSTTNFLGYYKCEKDARKKFANNSGSSNPLFNNSGLMGAAINSSMSRFLG</sequence>
<keyword evidence="6 8" id="KW-1133">Transmembrane helix</keyword>
<dbReference type="GO" id="GO:0000139">
    <property type="term" value="C:Golgi membrane"/>
    <property type="evidence" value="ECO:0007669"/>
    <property type="project" value="UniProtKB-SubCell"/>
</dbReference>
<evidence type="ECO:0000256" key="5">
    <source>
        <dbReference type="ARBA" id="ARBA00022692"/>
    </source>
</evidence>
<evidence type="ECO:0000256" key="9">
    <source>
        <dbReference type="SAM" id="MobiDB-lite"/>
    </source>
</evidence>
<evidence type="ECO:0000256" key="4">
    <source>
        <dbReference type="ARBA" id="ARBA00013603"/>
    </source>
</evidence>
<evidence type="ECO:0000256" key="8">
    <source>
        <dbReference type="RuleBase" id="RU361206"/>
    </source>
</evidence>
<dbReference type="EMBL" id="KQ964465">
    <property type="protein sequence ID" value="KXN71867.1"/>
    <property type="molecule type" value="Genomic_DNA"/>
</dbReference>
<gene>
    <name evidence="10" type="ORF">CONCODRAFT_143019</name>
</gene>
<protein>
    <recommendedName>
        <fullName evidence="4 8">Golgi apparatus membrane protein TVP23</fullName>
    </recommendedName>
</protein>
<keyword evidence="5 8" id="KW-0812">Transmembrane</keyword>
<keyword evidence="11" id="KW-1185">Reference proteome</keyword>
<dbReference type="GO" id="GO:0016192">
    <property type="term" value="P:vesicle-mediated transport"/>
    <property type="evidence" value="ECO:0007669"/>
    <property type="project" value="TreeGrafter"/>
</dbReference>
<comment type="function">
    <text evidence="1 8">Golgi membrane protein involved in vesicular trafficking.</text>
</comment>
<dbReference type="PANTHER" id="PTHR13019">
    <property type="entry name" value="GOLGI APPARATUS MEMBRANE PROTEIN TVP23"/>
    <property type="match status" value="1"/>
</dbReference>
<feature type="transmembrane region" description="Helical" evidence="8">
    <location>
        <begin position="145"/>
        <end position="166"/>
    </location>
</feature>
<dbReference type="PANTHER" id="PTHR13019:SF7">
    <property type="entry name" value="GOLGI APPARATUS MEMBRANE PROTEIN TVP23"/>
    <property type="match status" value="1"/>
</dbReference>
<evidence type="ECO:0000256" key="3">
    <source>
        <dbReference type="ARBA" id="ARBA00005467"/>
    </source>
</evidence>
<dbReference type="AlphaFoldDB" id="A0A137PA37"/>
<evidence type="ECO:0000313" key="10">
    <source>
        <dbReference type="EMBL" id="KXN71867.1"/>
    </source>
</evidence>
<feature type="region of interest" description="Disordered" evidence="9">
    <location>
        <begin position="1"/>
        <end position="44"/>
    </location>
</feature>
<keyword evidence="8" id="KW-0333">Golgi apparatus</keyword>
<dbReference type="OMA" id="WNCRNVS"/>
<keyword evidence="7 8" id="KW-0472">Membrane</keyword>
<proteinExistence type="inferred from homology"/>
<dbReference type="OrthoDB" id="2151161at2759"/>
<evidence type="ECO:0000256" key="2">
    <source>
        <dbReference type="ARBA" id="ARBA00004141"/>
    </source>
</evidence>
<organism evidence="10 11">
    <name type="scientific">Conidiobolus coronatus (strain ATCC 28846 / CBS 209.66 / NRRL 28638)</name>
    <name type="common">Delacroixia coronata</name>
    <dbReference type="NCBI Taxonomy" id="796925"/>
    <lineage>
        <taxon>Eukaryota</taxon>
        <taxon>Fungi</taxon>
        <taxon>Fungi incertae sedis</taxon>
        <taxon>Zoopagomycota</taxon>
        <taxon>Entomophthoromycotina</taxon>
        <taxon>Entomophthoromycetes</taxon>
        <taxon>Entomophthorales</taxon>
        <taxon>Ancylistaceae</taxon>
        <taxon>Conidiobolus</taxon>
    </lineage>
</organism>
<comment type="similarity">
    <text evidence="3 8">Belongs to the TVP23 family.</text>
</comment>
<dbReference type="Proteomes" id="UP000070444">
    <property type="component" value="Unassembled WGS sequence"/>
</dbReference>
<dbReference type="InterPro" id="IPR008564">
    <property type="entry name" value="TVP23-like"/>
</dbReference>
<name>A0A137PA37_CONC2</name>
<dbReference type="GO" id="GO:0009306">
    <property type="term" value="P:protein secretion"/>
    <property type="evidence" value="ECO:0007669"/>
    <property type="project" value="TreeGrafter"/>
</dbReference>
<dbReference type="Pfam" id="PF05832">
    <property type="entry name" value="DUF846"/>
    <property type="match status" value="1"/>
</dbReference>
<feature type="transmembrane region" description="Helical" evidence="8">
    <location>
        <begin position="172"/>
        <end position="191"/>
    </location>
</feature>
<feature type="transmembrane region" description="Helical" evidence="8">
    <location>
        <begin position="59"/>
        <end position="77"/>
    </location>
</feature>
<evidence type="ECO:0000256" key="1">
    <source>
        <dbReference type="ARBA" id="ARBA00003246"/>
    </source>
</evidence>
<evidence type="ECO:0000256" key="6">
    <source>
        <dbReference type="ARBA" id="ARBA00022989"/>
    </source>
</evidence>
<comment type="subcellular location">
    <subcellularLocation>
        <location evidence="8">Golgi apparatus membrane</location>
        <topology evidence="8">Multi-pass membrane protein</topology>
    </subcellularLocation>
    <subcellularLocation>
        <location evidence="2">Membrane</location>
        <topology evidence="2">Multi-pass membrane protein</topology>
    </subcellularLocation>
</comment>
<evidence type="ECO:0000313" key="11">
    <source>
        <dbReference type="Proteomes" id="UP000070444"/>
    </source>
</evidence>
<reference evidence="10 11" key="1">
    <citation type="journal article" date="2015" name="Genome Biol. Evol.">
        <title>Phylogenomic analyses indicate that early fungi evolved digesting cell walls of algal ancestors of land plants.</title>
        <authorList>
            <person name="Chang Y."/>
            <person name="Wang S."/>
            <person name="Sekimoto S."/>
            <person name="Aerts A.L."/>
            <person name="Choi C."/>
            <person name="Clum A."/>
            <person name="LaButti K.M."/>
            <person name="Lindquist E.A."/>
            <person name="Yee Ngan C."/>
            <person name="Ohm R.A."/>
            <person name="Salamov A.A."/>
            <person name="Grigoriev I.V."/>
            <person name="Spatafora J.W."/>
            <person name="Berbee M.L."/>
        </authorList>
    </citation>
    <scope>NUCLEOTIDE SEQUENCE [LARGE SCALE GENOMIC DNA]</scope>
    <source>
        <strain evidence="10 11">NRRL 28638</strain>
    </source>
</reference>